<protein>
    <submittedName>
        <fullName evidence="3">Uncharacterized protein</fullName>
    </submittedName>
</protein>
<evidence type="ECO:0000313" key="3">
    <source>
        <dbReference type="EMBL" id="KAF4719639.1"/>
    </source>
</evidence>
<feature type="signal peptide" evidence="2">
    <location>
        <begin position="1"/>
        <end position="17"/>
    </location>
</feature>
<reference evidence="3 4" key="1">
    <citation type="submission" date="2020-04" db="EMBL/GenBank/DDBJ databases">
        <title>Perkinsus olseni comparative genomics.</title>
        <authorList>
            <person name="Bogema D.R."/>
        </authorList>
    </citation>
    <scope>NUCLEOTIDE SEQUENCE [LARGE SCALE GENOMIC DNA]</scope>
    <source>
        <strain evidence="3">ATCC PRA-205</strain>
    </source>
</reference>
<gene>
    <name evidence="3" type="ORF">FOZ62_012001</name>
</gene>
<dbReference type="EMBL" id="JABANM010022416">
    <property type="protein sequence ID" value="KAF4719639.1"/>
    <property type="molecule type" value="Genomic_DNA"/>
</dbReference>
<sequence>MHALALPLAISATLAVASLSTSKKLKKLGKAPPSCTAVFKGKESKYSFLFVEEWGETFLSVAAKDQSVVRLTPAALDVFLQLGMTPDRIFGGFADDPDIPKSKTARCRGTIAAYLGLGYLYSTNDEGARATINKQLFPVDRKRLSSLPTRLGRKPRGGGNQDKLKEPPKAIKAAVSSLEKRSGDVFDLSALEHGEDCAKGLLELVERVTSADSHNGLKSRRDTVCEVARIFNIEPTQQYDYRLTIDSGGNVSVSLTVTSLRRPTVQSSSQSFEIPSDSSKKKGRSAKTCFDRLKEHLFALMDDTKRPLQSKLMNLLKLRVEGELARANDDSKATVFVMKGDTQVGTIMEDYVAVEMKRSVGPLARIPVRGDPEKTDAVLCEVMHMGDPSAEGNKHPGALELQLKRDFTIHKIHRLWTKSSMDDEYPERLKWTLRRFFEPSVLTVKKGSKVNDVHLCRIAIYDHLRAVLKYSNAVRGSNYHLGSRGNDLKDITHWPDEEGPRIEFRLVDGSKMAEALLELERAAKEHPDMPCRATWDSSRRRYYMELDREADRSVFGLRMITDGETDVYPLVKTPYEEAKNRCLQQPQGSQPRINDREICIFSVACYLWDTLADVPSPYAGVGRTTKASFAAILSVVENSAKLSLEDRAGFGSIDLGVVKSDVVHTVLPWMHARGLMRMQGNPDGGLLLRDLEPICQAALVSATDGTEGEMRELALSVFTDNRIILSESSTTLAQRRQRVGSEEAPSFDNEKRLDMMLKKIRSVPGDKYWTNKKLNTCDRRLLEYLMRGWKFVRSEDVKKAGGGDHHNLEMRVSEYLLAEHEDPKAWTQPVRDLPVYRLIQSTLAAKIMDSLTKMSDFTWSVVQSPKTLNEVARALDDQSIMLDSGIDEWASSTCSLEAMVKRGEGAQGNMTSMSLSLSCDFLIHGIRGPKYDGQGRPKLREHITKAPLGDVARTSLQGSAAVRFCKRTLIDYLTVASRTFAQQRTLKADTSRHAGSKALALDGAQVADAEGVLFRVDESHPVAEALSHLHDLATASEQRCSLTLMEQSRTRSKVDHQIVIESAPDDTVVISWEPPARATAEAPVTRDVTAELMQSRFNSAVSPAFTCPARLADILQRAWMTKTSDSGILAKHVAAKIEAEFREGKWNALTDGNYQARTPSLAAYIMATYTNLLLGRKPTDTKTLPESLDLCIIETAETRQTGGTVPRYSLTLKSDFRLHEIGLPDSIIEEPGELNLLWTRMKKHVPTSLPRRDINLTGICGRALFGYLISAQAYRSDLDLTLNDLKLLGQAEVEPGSIKFKVAEETAIGKSLTVFAGIGYVPERCPEAQVCPCLSVASSLPHRLGFRGTPEYCCTRRGSCVYNVVSQSSACSYFRLLRSVVRLTAESRKTFSRLGLTPEYVSAVAAAVGNRSPSKALSARWRQTTAAYESLGYEYLSSSGGAREIVNTRLSRRGQSLPSQLEQATSSRNERRSAEGLNVRPEEAGDTLKLPVAPVGVLTESMTMKEQRPGFIGPTSSARQIRRKSYEDTVCEAVRIFNTEPTQQYDYRLAIDREEKARLSLTVKSLKNPIVESSSKVFEITPLASNPRADKRRPLDDTCFHKLQRYLVALMRATKKPLQIMEDFVDLKMGEDTVSLGRVPIKRAPESKDLVLCEVLEMEDLKPESLKRYGTLQLQLKKDFTIHKIGRLRAKSDMSSEYPENLKQILTRFFDPSMVVLDARSQVTDNQLCRIAICDHLRAVLNYSNAVRGTKYELGPQREDLEDIIYRPGKQKSRNSFRIKDGSRMALALLELEAAVQERPDMPCRATWDSPRKRYYMELDREAVGGVYGLRMITDGE</sequence>
<feature type="compositionally biased region" description="Polar residues" evidence="1">
    <location>
        <begin position="266"/>
        <end position="277"/>
    </location>
</feature>
<feature type="region of interest" description="Disordered" evidence="1">
    <location>
        <begin position="1452"/>
        <end position="1481"/>
    </location>
</feature>
<dbReference type="Proteomes" id="UP000574390">
    <property type="component" value="Unassembled WGS sequence"/>
</dbReference>
<keyword evidence="2" id="KW-0732">Signal</keyword>
<comment type="caution">
    <text evidence="3">The sequence shown here is derived from an EMBL/GenBank/DDBJ whole genome shotgun (WGS) entry which is preliminary data.</text>
</comment>
<feature type="compositionally biased region" description="Polar residues" evidence="1">
    <location>
        <begin position="1453"/>
        <end position="1467"/>
    </location>
</feature>
<evidence type="ECO:0000313" key="4">
    <source>
        <dbReference type="Proteomes" id="UP000574390"/>
    </source>
</evidence>
<organism evidence="3 4">
    <name type="scientific">Perkinsus olseni</name>
    <name type="common">Perkinsus atlanticus</name>
    <dbReference type="NCBI Taxonomy" id="32597"/>
    <lineage>
        <taxon>Eukaryota</taxon>
        <taxon>Sar</taxon>
        <taxon>Alveolata</taxon>
        <taxon>Perkinsozoa</taxon>
        <taxon>Perkinsea</taxon>
        <taxon>Perkinsida</taxon>
        <taxon>Perkinsidae</taxon>
        <taxon>Perkinsus</taxon>
    </lineage>
</organism>
<proteinExistence type="predicted"/>
<feature type="chain" id="PRO_5029590867" evidence="2">
    <location>
        <begin position="18"/>
        <end position="1837"/>
    </location>
</feature>
<evidence type="ECO:0000256" key="2">
    <source>
        <dbReference type="SAM" id="SignalP"/>
    </source>
</evidence>
<name>A0A7J6RFR8_PEROL</name>
<feature type="region of interest" description="Disordered" evidence="1">
    <location>
        <begin position="266"/>
        <end position="285"/>
    </location>
</feature>
<feature type="region of interest" description="Disordered" evidence="1">
    <location>
        <begin position="148"/>
        <end position="168"/>
    </location>
</feature>
<accession>A0A7J6RFR8</accession>
<evidence type="ECO:0000256" key="1">
    <source>
        <dbReference type="SAM" id="MobiDB-lite"/>
    </source>
</evidence>